<organism evidence="1 2">
    <name type="scientific">Pluteus cervinus</name>
    <dbReference type="NCBI Taxonomy" id="181527"/>
    <lineage>
        <taxon>Eukaryota</taxon>
        <taxon>Fungi</taxon>
        <taxon>Dikarya</taxon>
        <taxon>Basidiomycota</taxon>
        <taxon>Agaricomycotina</taxon>
        <taxon>Agaricomycetes</taxon>
        <taxon>Agaricomycetidae</taxon>
        <taxon>Agaricales</taxon>
        <taxon>Pluteineae</taxon>
        <taxon>Pluteaceae</taxon>
        <taxon>Pluteus</taxon>
    </lineage>
</organism>
<proteinExistence type="predicted"/>
<keyword evidence="2" id="KW-1185">Reference proteome</keyword>
<evidence type="ECO:0000313" key="1">
    <source>
        <dbReference type="EMBL" id="TFK69961.1"/>
    </source>
</evidence>
<reference evidence="1 2" key="1">
    <citation type="journal article" date="2019" name="Nat. Ecol. Evol.">
        <title>Megaphylogeny resolves global patterns of mushroom evolution.</title>
        <authorList>
            <person name="Varga T."/>
            <person name="Krizsan K."/>
            <person name="Foldi C."/>
            <person name="Dima B."/>
            <person name="Sanchez-Garcia M."/>
            <person name="Sanchez-Ramirez S."/>
            <person name="Szollosi G.J."/>
            <person name="Szarkandi J.G."/>
            <person name="Papp V."/>
            <person name="Albert L."/>
            <person name="Andreopoulos W."/>
            <person name="Angelini C."/>
            <person name="Antonin V."/>
            <person name="Barry K.W."/>
            <person name="Bougher N.L."/>
            <person name="Buchanan P."/>
            <person name="Buyck B."/>
            <person name="Bense V."/>
            <person name="Catcheside P."/>
            <person name="Chovatia M."/>
            <person name="Cooper J."/>
            <person name="Damon W."/>
            <person name="Desjardin D."/>
            <person name="Finy P."/>
            <person name="Geml J."/>
            <person name="Haridas S."/>
            <person name="Hughes K."/>
            <person name="Justo A."/>
            <person name="Karasinski D."/>
            <person name="Kautmanova I."/>
            <person name="Kiss B."/>
            <person name="Kocsube S."/>
            <person name="Kotiranta H."/>
            <person name="LaButti K.M."/>
            <person name="Lechner B.E."/>
            <person name="Liimatainen K."/>
            <person name="Lipzen A."/>
            <person name="Lukacs Z."/>
            <person name="Mihaltcheva S."/>
            <person name="Morgado L.N."/>
            <person name="Niskanen T."/>
            <person name="Noordeloos M.E."/>
            <person name="Ohm R.A."/>
            <person name="Ortiz-Santana B."/>
            <person name="Ovrebo C."/>
            <person name="Racz N."/>
            <person name="Riley R."/>
            <person name="Savchenko A."/>
            <person name="Shiryaev A."/>
            <person name="Soop K."/>
            <person name="Spirin V."/>
            <person name="Szebenyi C."/>
            <person name="Tomsovsky M."/>
            <person name="Tulloss R.E."/>
            <person name="Uehling J."/>
            <person name="Grigoriev I.V."/>
            <person name="Vagvolgyi C."/>
            <person name="Papp T."/>
            <person name="Martin F.M."/>
            <person name="Miettinen O."/>
            <person name="Hibbett D.S."/>
            <person name="Nagy L.G."/>
        </authorList>
    </citation>
    <scope>NUCLEOTIDE SEQUENCE [LARGE SCALE GENOMIC DNA]</scope>
    <source>
        <strain evidence="1 2">NL-1719</strain>
    </source>
</reference>
<accession>A0ACD3AX91</accession>
<evidence type="ECO:0000313" key="2">
    <source>
        <dbReference type="Proteomes" id="UP000308600"/>
    </source>
</evidence>
<dbReference type="EMBL" id="ML208321">
    <property type="protein sequence ID" value="TFK69961.1"/>
    <property type="molecule type" value="Genomic_DNA"/>
</dbReference>
<name>A0ACD3AX91_9AGAR</name>
<gene>
    <name evidence="1" type="ORF">BDN72DRAFT_896860</name>
</gene>
<dbReference type="Proteomes" id="UP000308600">
    <property type="component" value="Unassembled WGS sequence"/>
</dbReference>
<protein>
    <submittedName>
        <fullName evidence="1">DUF1768-domain-containing protein</fullName>
    </submittedName>
</protein>
<sequence>MQKPTTITIITSPTTVSQPLPSSSPTTKQGPVQYRIEERHRTVYFSSDQHPSQWDPQSITQILKLADIAEGSESAAAEQSLPRTNSTGDPFIVIEESPTTGRSKDLPPPPDPSRISTYFYPRRSSPKTPKFPSSALDQPRRSPKSSLTRPRILFYHKHDPHYGFTNFSAHPVYYRGKKYPTSEHLFQSFKFQDYRPGLAEHIRTCSERPSVAFAEARRFSPEVRPDWKDLNLQKMEETLYLKFTQHLDLKAELLSTGNAELIEDSDKDAFWGVGPDGKGRNELGKALERLRDQLREA</sequence>